<dbReference type="Proteomes" id="UP000013523">
    <property type="component" value="Chromosome"/>
</dbReference>
<proteinExistence type="predicted"/>
<dbReference type="KEGG" id="cpas:Clopa_3825"/>
<dbReference type="AlphaFoldDB" id="R4K5Z4"/>
<protein>
    <submittedName>
        <fullName evidence="2">Uncharacterized protein</fullName>
    </submittedName>
</protein>
<dbReference type="OrthoDB" id="9981736at2"/>
<evidence type="ECO:0000313" key="2">
    <source>
        <dbReference type="EMBL" id="AGK98587.1"/>
    </source>
</evidence>
<accession>R4K5Z4</accession>
<feature type="compositionally biased region" description="Basic and acidic residues" evidence="1">
    <location>
        <begin position="18"/>
        <end position="45"/>
    </location>
</feature>
<evidence type="ECO:0000256" key="1">
    <source>
        <dbReference type="SAM" id="MobiDB-lite"/>
    </source>
</evidence>
<feature type="region of interest" description="Disordered" evidence="1">
    <location>
        <begin position="1"/>
        <end position="45"/>
    </location>
</feature>
<feature type="compositionally biased region" description="Polar residues" evidence="1">
    <location>
        <begin position="1"/>
        <end position="14"/>
    </location>
</feature>
<dbReference type="HOGENOM" id="CLU_3198175_0_0_9"/>
<dbReference type="PATRIC" id="fig|86416.3.peg.3819"/>
<sequence>MAGKQQLTNQQMSSAGMKRKDNGEVEHNSEKTAKSKKNDNVRPRS</sequence>
<dbReference type="EMBL" id="CP003261">
    <property type="protein sequence ID" value="AGK98587.1"/>
    <property type="molecule type" value="Genomic_DNA"/>
</dbReference>
<name>R4K5Z4_CLOPA</name>
<organism evidence="2 3">
    <name type="scientific">Clostridium pasteurianum BC1</name>
    <dbReference type="NCBI Taxonomy" id="86416"/>
    <lineage>
        <taxon>Bacteria</taxon>
        <taxon>Bacillati</taxon>
        <taxon>Bacillota</taxon>
        <taxon>Clostridia</taxon>
        <taxon>Eubacteriales</taxon>
        <taxon>Clostridiaceae</taxon>
        <taxon>Clostridium</taxon>
    </lineage>
</organism>
<dbReference type="RefSeq" id="WP_015616867.1">
    <property type="nucleotide sequence ID" value="NC_021182.1"/>
</dbReference>
<evidence type="ECO:0000313" key="3">
    <source>
        <dbReference type="Proteomes" id="UP000013523"/>
    </source>
</evidence>
<gene>
    <name evidence="2" type="ORF">Clopa_3825</name>
</gene>
<keyword evidence="3" id="KW-1185">Reference proteome</keyword>
<reference evidence="2 3" key="1">
    <citation type="submission" date="2012-01" db="EMBL/GenBank/DDBJ databases">
        <title>Complete sequence of chromosome of Clostridium pasteurianum BC1.</title>
        <authorList>
            <consortium name="US DOE Joint Genome Institute"/>
            <person name="Lucas S."/>
            <person name="Han J."/>
            <person name="Lapidus A."/>
            <person name="Cheng J.-F."/>
            <person name="Goodwin L."/>
            <person name="Pitluck S."/>
            <person name="Peters L."/>
            <person name="Mikhailova N."/>
            <person name="Teshima H."/>
            <person name="Detter J.C."/>
            <person name="Han C."/>
            <person name="Tapia R."/>
            <person name="Land M."/>
            <person name="Hauser L."/>
            <person name="Kyrpides N."/>
            <person name="Ivanova N."/>
            <person name="Pagani I."/>
            <person name="Dunn J."/>
            <person name="Taghavi S."/>
            <person name="Francis A."/>
            <person name="van der Lelie D."/>
            <person name="Woyke T."/>
        </authorList>
    </citation>
    <scope>NUCLEOTIDE SEQUENCE [LARGE SCALE GENOMIC DNA]</scope>
    <source>
        <strain evidence="2 3">BC1</strain>
    </source>
</reference>